<dbReference type="PANTHER" id="PTHR42742:SF3">
    <property type="entry name" value="FRUCTOKINASE"/>
    <property type="match status" value="1"/>
</dbReference>
<comment type="caution">
    <text evidence="3">The sequence shown here is derived from an EMBL/GenBank/DDBJ whole genome shotgun (WGS) entry which is preliminary data.</text>
</comment>
<keyword evidence="2" id="KW-0862">Zinc</keyword>
<name>A0A939C1F4_9ACTN</name>
<evidence type="ECO:0000313" key="5">
    <source>
        <dbReference type="Proteomes" id="UP000663801"/>
    </source>
</evidence>
<dbReference type="AlphaFoldDB" id="A0A939C1F4"/>
<keyword evidence="1" id="KW-0479">Metal-binding</keyword>
<proteinExistence type="predicted"/>
<dbReference type="InterPro" id="IPR014710">
    <property type="entry name" value="RmlC-like_jellyroll"/>
</dbReference>
<dbReference type="EMBL" id="JAERWL010000004">
    <property type="protein sequence ID" value="MBM9475410.1"/>
    <property type="molecule type" value="Genomic_DNA"/>
</dbReference>
<organism evidence="3 5">
    <name type="scientific">Nakamurella flavida</name>
    <dbReference type="NCBI Taxonomy" id="363630"/>
    <lineage>
        <taxon>Bacteria</taxon>
        <taxon>Bacillati</taxon>
        <taxon>Actinomycetota</taxon>
        <taxon>Actinomycetes</taxon>
        <taxon>Nakamurellales</taxon>
        <taxon>Nakamurellaceae</taxon>
        <taxon>Nakamurella</taxon>
    </lineage>
</organism>
<keyword evidence="3" id="KW-0413">Isomerase</keyword>
<dbReference type="EMBL" id="JAERWL010000005">
    <property type="protein sequence ID" value="MBM9475502.1"/>
    <property type="molecule type" value="Genomic_DNA"/>
</dbReference>
<protein>
    <submittedName>
        <fullName evidence="3">Class I mannose-6-phosphate isomerase</fullName>
    </submittedName>
</protein>
<gene>
    <name evidence="3" type="ORF">JL107_03025</name>
    <name evidence="4" type="ORF">JL107_03495</name>
</gene>
<dbReference type="InterPro" id="IPR011051">
    <property type="entry name" value="RmlC_Cupin_sf"/>
</dbReference>
<dbReference type="Proteomes" id="UP000663801">
    <property type="component" value="Unassembled WGS sequence"/>
</dbReference>
<evidence type="ECO:0000313" key="3">
    <source>
        <dbReference type="EMBL" id="MBM9475410.1"/>
    </source>
</evidence>
<dbReference type="RefSeq" id="WP_205255571.1">
    <property type="nucleotide sequence ID" value="NZ_BAAAPV010000003.1"/>
</dbReference>
<dbReference type="CDD" id="cd07010">
    <property type="entry name" value="cupin_PMI_type_I_N_bac"/>
    <property type="match status" value="1"/>
</dbReference>
<dbReference type="PANTHER" id="PTHR42742">
    <property type="entry name" value="TRANSCRIPTIONAL REPRESSOR MPRA"/>
    <property type="match status" value="1"/>
</dbReference>
<evidence type="ECO:0000313" key="4">
    <source>
        <dbReference type="EMBL" id="MBM9475502.1"/>
    </source>
</evidence>
<evidence type="ECO:0000256" key="2">
    <source>
        <dbReference type="ARBA" id="ARBA00022833"/>
    </source>
</evidence>
<dbReference type="GO" id="GO:0046872">
    <property type="term" value="F:metal ion binding"/>
    <property type="evidence" value="ECO:0007669"/>
    <property type="project" value="UniProtKB-KW"/>
</dbReference>
<dbReference type="SUPFAM" id="SSF51182">
    <property type="entry name" value="RmlC-like cupins"/>
    <property type="match status" value="1"/>
</dbReference>
<dbReference type="Gene3D" id="2.60.120.10">
    <property type="entry name" value="Jelly Rolls"/>
    <property type="match status" value="2"/>
</dbReference>
<keyword evidence="5" id="KW-1185">Reference proteome</keyword>
<dbReference type="InterPro" id="IPR051804">
    <property type="entry name" value="Carb_Metab_Reg_Kinase/Isom"/>
</dbReference>
<evidence type="ECO:0000256" key="1">
    <source>
        <dbReference type="ARBA" id="ARBA00022723"/>
    </source>
</evidence>
<dbReference type="GO" id="GO:0016853">
    <property type="term" value="F:isomerase activity"/>
    <property type="evidence" value="ECO:0007669"/>
    <property type="project" value="UniProtKB-KW"/>
</dbReference>
<sequence length="335" mass="35159">MDLLQLPANQPRDRFYRGGERIAEFRGDGPAAPNTPEDWVGSTTCVRGQDPVGRTRLADGTDLADAVAADPAGWLGDDHVAAFGADTMLLVKLLDAGQRLPIHAHPHRTFAHEHLGSAHGKAEAWFLLTPGVVHLGLREDIASDRLLAMIENQDTDELLELMHRIEVPAGHTVYVPPGVLHAIGEGILLVEVQEPEDLSILLEWRGFDLDGVTDGHLDLGFATALEAVETTARTAADVAALVRGPVEDGDCLPAESAPYFRLDRLAVDGGRSVPAGFGVLVVVDGPVTVGGTASGARIDAPAGATVLIPFAAGDLTLAGSGAVVLARPPLARRAS</sequence>
<accession>A0A939C1F4</accession>
<reference evidence="3" key="1">
    <citation type="submission" date="2021-01" db="EMBL/GenBank/DDBJ databases">
        <title>KCTC 19127 draft genome.</title>
        <authorList>
            <person name="An D."/>
        </authorList>
    </citation>
    <scope>NUCLEOTIDE SEQUENCE</scope>
    <source>
        <strain evidence="3">KCTC 19127</strain>
    </source>
</reference>